<protein>
    <submittedName>
        <fullName evidence="1">Uncharacterized protein</fullName>
    </submittedName>
</protein>
<dbReference type="Proteomes" id="UP001556098">
    <property type="component" value="Unassembled WGS sequence"/>
</dbReference>
<accession>A0ABV3RJW3</accession>
<proteinExistence type="predicted"/>
<comment type="caution">
    <text evidence="1">The sequence shown here is derived from an EMBL/GenBank/DDBJ whole genome shotgun (WGS) entry which is preliminary data.</text>
</comment>
<dbReference type="RefSeq" id="WP_367876086.1">
    <property type="nucleotide sequence ID" value="NZ_JBFNXX010000001.1"/>
</dbReference>
<gene>
    <name evidence="1" type="ORF">AB2B41_02135</name>
</gene>
<dbReference type="EMBL" id="JBFNXX010000001">
    <property type="protein sequence ID" value="MEW9918388.1"/>
    <property type="molecule type" value="Genomic_DNA"/>
</dbReference>
<reference evidence="1 2" key="1">
    <citation type="submission" date="2024-07" db="EMBL/GenBank/DDBJ databases">
        <title>Marimonas sp.nov., isolated from tidal-flat sediment.</title>
        <authorList>
            <person name="Jayan J.N."/>
            <person name="Lee S.S."/>
        </authorList>
    </citation>
    <scope>NUCLEOTIDE SEQUENCE [LARGE SCALE GENOMIC DNA]</scope>
    <source>
        <strain evidence="1 2">MJW-29</strain>
    </source>
</reference>
<evidence type="ECO:0000313" key="1">
    <source>
        <dbReference type="EMBL" id="MEW9918388.1"/>
    </source>
</evidence>
<keyword evidence="2" id="KW-1185">Reference proteome</keyword>
<sequence length="76" mass="8699">MAHIEHNAPWRAGIVFAKIRQIGVTLKHLFKALKPSGTIGRPRFSAHIARDIGLTPHELELLNHRWPSEEARHPRL</sequence>
<organism evidence="1 2">
    <name type="scientific">Sulfitobacter sediminis</name>
    <dbReference type="NCBI Taxonomy" id="3234186"/>
    <lineage>
        <taxon>Bacteria</taxon>
        <taxon>Pseudomonadati</taxon>
        <taxon>Pseudomonadota</taxon>
        <taxon>Alphaproteobacteria</taxon>
        <taxon>Rhodobacterales</taxon>
        <taxon>Roseobacteraceae</taxon>
        <taxon>Sulfitobacter</taxon>
    </lineage>
</organism>
<evidence type="ECO:0000313" key="2">
    <source>
        <dbReference type="Proteomes" id="UP001556098"/>
    </source>
</evidence>
<name>A0ABV3RJW3_9RHOB</name>